<protein>
    <submittedName>
        <fullName evidence="1">Uncharacterized protein</fullName>
    </submittedName>
</protein>
<reference evidence="1 2" key="1">
    <citation type="journal article" date="2018" name="Sci. Rep.">
        <title>Genomic signatures of local adaptation to the degree of environmental predictability in rotifers.</title>
        <authorList>
            <person name="Franch-Gras L."/>
            <person name="Hahn C."/>
            <person name="Garcia-Roger E.M."/>
            <person name="Carmona M.J."/>
            <person name="Serra M."/>
            <person name="Gomez A."/>
        </authorList>
    </citation>
    <scope>NUCLEOTIDE SEQUENCE [LARGE SCALE GENOMIC DNA]</scope>
    <source>
        <strain evidence="1">HYR1</strain>
    </source>
</reference>
<gene>
    <name evidence="1" type="ORF">BpHYR1_053270</name>
</gene>
<dbReference type="EMBL" id="REGN01000461">
    <property type="protein sequence ID" value="RNA41773.1"/>
    <property type="molecule type" value="Genomic_DNA"/>
</dbReference>
<name>A0A3M7T145_BRAPC</name>
<evidence type="ECO:0000313" key="2">
    <source>
        <dbReference type="Proteomes" id="UP000276133"/>
    </source>
</evidence>
<dbReference type="AlphaFoldDB" id="A0A3M7T145"/>
<comment type="caution">
    <text evidence="1">The sequence shown here is derived from an EMBL/GenBank/DDBJ whole genome shotgun (WGS) entry which is preliminary data.</text>
</comment>
<keyword evidence="2" id="KW-1185">Reference proteome</keyword>
<dbReference type="Proteomes" id="UP000276133">
    <property type="component" value="Unassembled WGS sequence"/>
</dbReference>
<organism evidence="1 2">
    <name type="scientific">Brachionus plicatilis</name>
    <name type="common">Marine rotifer</name>
    <name type="synonym">Brachionus muelleri</name>
    <dbReference type="NCBI Taxonomy" id="10195"/>
    <lineage>
        <taxon>Eukaryota</taxon>
        <taxon>Metazoa</taxon>
        <taxon>Spiralia</taxon>
        <taxon>Gnathifera</taxon>
        <taxon>Rotifera</taxon>
        <taxon>Eurotatoria</taxon>
        <taxon>Monogononta</taxon>
        <taxon>Pseudotrocha</taxon>
        <taxon>Ploima</taxon>
        <taxon>Brachionidae</taxon>
        <taxon>Brachionus</taxon>
    </lineage>
</organism>
<accession>A0A3M7T145</accession>
<sequence>MGNLLYSTFFNFFKLFQLLSIKLLQLFQLFNYYKKFLSLFAEPKSLNQGYAFIYLKIKKLNIAKIFIIEMIIEVHNGKIDTECICNSKIVKYKFSGHSHKPKVKI</sequence>
<proteinExistence type="predicted"/>
<evidence type="ECO:0000313" key="1">
    <source>
        <dbReference type="EMBL" id="RNA41773.1"/>
    </source>
</evidence>